<feature type="domain" description="Fibronectin type-III" evidence="3">
    <location>
        <begin position="193"/>
        <end position="279"/>
    </location>
</feature>
<comment type="caution">
    <text evidence="4">The sequence shown here is derived from an EMBL/GenBank/DDBJ whole genome shotgun (WGS) entry which is preliminary data.</text>
</comment>
<dbReference type="SUPFAM" id="SSF49478">
    <property type="entry name" value="Cna protein B-type domain"/>
    <property type="match status" value="1"/>
</dbReference>
<keyword evidence="5" id="KW-1185">Reference proteome</keyword>
<evidence type="ECO:0000313" key="5">
    <source>
        <dbReference type="Proteomes" id="UP000289775"/>
    </source>
</evidence>
<dbReference type="CDD" id="cd00063">
    <property type="entry name" value="FN3"/>
    <property type="match status" value="1"/>
</dbReference>
<dbReference type="SMART" id="SM00060">
    <property type="entry name" value="FN3"/>
    <property type="match status" value="1"/>
</dbReference>
<dbReference type="Pfam" id="PF18962">
    <property type="entry name" value="Por_Secre_tail"/>
    <property type="match status" value="1"/>
</dbReference>
<dbReference type="Gene3D" id="2.60.40.10">
    <property type="entry name" value="Immunoglobulins"/>
    <property type="match status" value="2"/>
</dbReference>
<evidence type="ECO:0000313" key="4">
    <source>
        <dbReference type="EMBL" id="RYJ41447.1"/>
    </source>
</evidence>
<protein>
    <submittedName>
        <fullName evidence="4">Endonuclease i</fullName>
    </submittedName>
</protein>
<feature type="signal peptide" evidence="2">
    <location>
        <begin position="1"/>
        <end position="18"/>
    </location>
</feature>
<dbReference type="PROSITE" id="PS51257">
    <property type="entry name" value="PROKAR_LIPOPROTEIN"/>
    <property type="match status" value="1"/>
</dbReference>
<keyword evidence="1 2" id="KW-0732">Signal</keyword>
<dbReference type="Gene3D" id="2.60.120.200">
    <property type="match status" value="1"/>
</dbReference>
<evidence type="ECO:0000256" key="1">
    <source>
        <dbReference type="ARBA" id="ARBA00022729"/>
    </source>
</evidence>
<feature type="chain" id="PRO_5019153683" evidence="2">
    <location>
        <begin position="19"/>
        <end position="466"/>
    </location>
</feature>
<sequence length="466" mass="52739">MKTKILTLFLAISLGCFAQTDVEGFESEVFPPDGWTMYDNGSGYMKFWQQTFPENPILPSYEGDYAAFIDRENVPNINDVPQDWLVTSLKTVLGDSPVVHFYSRLTLQGDQGSVYRLMISTDSDPGNLDAYITLKQWSEFEINPVQAEYNEIYVPVPLEFVGQQVYYAFVMEADYGDRWLIDNVSFEEDYCGLPTNLNAVTTTPNSATLSWTGGNESLWEVELLGSDEVPANEGVLVNQNSYTVEGLAAGNYEFYVRAVCSETNIGLWSGPYNFELYNGIEGIVSFDSDNDKECDSGLEGAEVILIINDGEQQYTTYTDNTGYYSFYPLFYNSANVSVSVTAPQNFKDIDPVTMFVDFNEQPDVNIDMCFNKVRPIPCFIDLTKSINQDTNIQLSLYPNPATDKLYFNMQNNEQLKAVEVYDINGKLCFKQDNLQGSIDIQSLKSGFYFIRLTTETKTINQKFIKK</sequence>
<keyword evidence="4" id="KW-0255">Endonuclease</keyword>
<dbReference type="NCBIfam" id="NF038128">
    <property type="entry name" value="choice_anch_J"/>
    <property type="match status" value="1"/>
</dbReference>
<dbReference type="EMBL" id="JUIW01000010">
    <property type="protein sequence ID" value="RYJ41447.1"/>
    <property type="molecule type" value="Genomic_DNA"/>
</dbReference>
<keyword evidence="4" id="KW-0378">Hydrolase</keyword>
<gene>
    <name evidence="4" type="ORF">NU09_2821</name>
</gene>
<evidence type="ECO:0000256" key="2">
    <source>
        <dbReference type="SAM" id="SignalP"/>
    </source>
</evidence>
<dbReference type="InterPro" id="IPR013783">
    <property type="entry name" value="Ig-like_fold"/>
</dbReference>
<dbReference type="PROSITE" id="PS50853">
    <property type="entry name" value="FN3"/>
    <property type="match status" value="1"/>
</dbReference>
<reference evidence="4 5" key="1">
    <citation type="submission" date="2014-12" db="EMBL/GenBank/DDBJ databases">
        <title>Genome sequence of Flavobacterium beibuense RSKm HC5.</title>
        <authorList>
            <person name="Kim J.F."/>
            <person name="Song J.Y."/>
            <person name="Kwak M.-J."/>
            <person name="Lee S.-W."/>
        </authorList>
    </citation>
    <scope>NUCLEOTIDE SEQUENCE [LARGE SCALE GENOMIC DNA]</scope>
    <source>
        <strain evidence="4 5">RSKm HC5</strain>
    </source>
</reference>
<dbReference type="Pfam" id="PF00041">
    <property type="entry name" value="fn3"/>
    <property type="match status" value="1"/>
</dbReference>
<dbReference type="InterPro" id="IPR036116">
    <property type="entry name" value="FN3_sf"/>
</dbReference>
<evidence type="ECO:0000259" key="3">
    <source>
        <dbReference type="PROSITE" id="PS50853"/>
    </source>
</evidence>
<dbReference type="OrthoDB" id="1401747at2"/>
<dbReference type="Proteomes" id="UP000289775">
    <property type="component" value="Unassembled WGS sequence"/>
</dbReference>
<dbReference type="InterPro" id="IPR003961">
    <property type="entry name" value="FN3_dom"/>
</dbReference>
<dbReference type="RefSeq" id="WP_129751911.1">
    <property type="nucleotide sequence ID" value="NZ_JUIW01000010.1"/>
</dbReference>
<name>A0A444W6F7_9FLAO</name>
<accession>A0A444W6F7</accession>
<dbReference type="SUPFAM" id="SSF49265">
    <property type="entry name" value="Fibronectin type III"/>
    <property type="match status" value="1"/>
</dbReference>
<dbReference type="InterPro" id="IPR026444">
    <property type="entry name" value="Secre_tail"/>
</dbReference>
<organism evidence="4 5">
    <name type="scientific">Flavobacterium beibuense</name>
    <dbReference type="NCBI Taxonomy" id="657326"/>
    <lineage>
        <taxon>Bacteria</taxon>
        <taxon>Pseudomonadati</taxon>
        <taxon>Bacteroidota</taxon>
        <taxon>Flavobacteriia</taxon>
        <taxon>Flavobacteriales</taxon>
        <taxon>Flavobacteriaceae</taxon>
        <taxon>Flavobacterium</taxon>
    </lineage>
</organism>
<dbReference type="NCBIfam" id="TIGR04183">
    <property type="entry name" value="Por_Secre_tail"/>
    <property type="match status" value="1"/>
</dbReference>
<dbReference type="GO" id="GO:0004519">
    <property type="term" value="F:endonuclease activity"/>
    <property type="evidence" value="ECO:0007669"/>
    <property type="project" value="UniProtKB-KW"/>
</dbReference>
<dbReference type="AlphaFoldDB" id="A0A444W6F7"/>
<keyword evidence="4" id="KW-0540">Nuclease</keyword>
<proteinExistence type="predicted"/>